<feature type="signal peptide" evidence="1">
    <location>
        <begin position="1"/>
        <end position="23"/>
    </location>
</feature>
<evidence type="ECO:0000259" key="2">
    <source>
        <dbReference type="Pfam" id="PF13204"/>
    </source>
</evidence>
<dbReference type="InterPro" id="IPR017853">
    <property type="entry name" value="GH"/>
</dbReference>
<dbReference type="Gene3D" id="3.20.20.80">
    <property type="entry name" value="Glycosidases"/>
    <property type="match status" value="1"/>
</dbReference>
<evidence type="ECO:0000313" key="3">
    <source>
        <dbReference type="EMBL" id="ERM02801.1"/>
    </source>
</evidence>
<keyword evidence="1" id="KW-0732">Signal</keyword>
<dbReference type="PANTHER" id="PTHR37836:SF2">
    <property type="entry name" value="DUF4038 DOMAIN-CONTAINING PROTEIN"/>
    <property type="match status" value="1"/>
</dbReference>
<evidence type="ECO:0000313" key="4">
    <source>
        <dbReference type="Proteomes" id="UP000016842"/>
    </source>
</evidence>
<reference evidence="3 4" key="1">
    <citation type="journal article" date="2014" name="FEMS Microbiol. Lett.">
        <title>Genome sequencing analysis reveals virulence-related gene content of Ochrobactrum intermedium strain 229E, a urease-positive strain isolated from the human gastric niche.</title>
        <authorList>
            <person name="Kulkarni G.J."/>
            <person name="Shetty S."/>
            <person name="Dharne M.S."/>
            <person name="Shouche Y.S."/>
        </authorList>
    </citation>
    <scope>NUCLEOTIDE SEQUENCE [LARGE SCALE GENOMIC DNA]</scope>
    <source>
        <strain evidence="3 4">229E</strain>
    </source>
</reference>
<dbReference type="Proteomes" id="UP000016842">
    <property type="component" value="Unassembled WGS sequence"/>
</dbReference>
<name>U4VJ18_9HYPH</name>
<dbReference type="AlphaFoldDB" id="U4VJ18"/>
<feature type="domain" description="Apiosidase-like catalytic" evidence="2">
    <location>
        <begin position="33"/>
        <end position="337"/>
    </location>
</feature>
<dbReference type="EMBL" id="ASXJ01000059">
    <property type="protein sequence ID" value="ERM02801.1"/>
    <property type="molecule type" value="Genomic_DNA"/>
</dbReference>
<sequence length="450" mass="49160">MKRLAAVLIATILLSMGAGSSHAAGQFPIRVAEDGRIFEDATGKPFLLQGDTAWSLIAELKREDVEIYLQDRRKRGFNAILVNLLEHRFSSHPPANAYGEKPFEGDAFGELNPRYFDHAAWVIGRAEQLGMAVFLAPAYLGVNGNSQGWFSKVQAAGPAKMRGYGEAIARRFAGFHNVVWVLGGDFNAPDRQLVSDLADGIALVSPPNALQTVHSGRNTDTAELWADQPWLSLDTVYTYDDVHAAISARRQAGRMPVILLEGAYEFERETTARMIRRNAYGALLAGAAGQFFGNNPIWHFTGPGIFNADRSWQEALGSPPGARSMTVMKKLFDRLPWPQLRPDREKRVALKPESYASSLPDGTLSVIYGDADGFAVAEQAVGQANWQVVGQGRKAIWFDPVSGMFADAGPPKIEGNLATYMPAQAKNAGGGTDWLLLIGSAERLRCIRKE</sequence>
<dbReference type="InterPro" id="IPR025277">
    <property type="entry name" value="Apiosidase-like_cat_dom"/>
</dbReference>
<comment type="caution">
    <text evidence="3">The sequence shown here is derived from an EMBL/GenBank/DDBJ whole genome shotgun (WGS) entry which is preliminary data.</text>
</comment>
<accession>U4VJ18</accession>
<dbReference type="PATRIC" id="fig|1337887.3.peg.1218"/>
<gene>
    <name evidence="3" type="ORF">Q644_14615</name>
</gene>
<protein>
    <recommendedName>
        <fullName evidence="2">Apiosidase-like catalytic domain-containing protein</fullName>
    </recommendedName>
</protein>
<evidence type="ECO:0000256" key="1">
    <source>
        <dbReference type="SAM" id="SignalP"/>
    </source>
</evidence>
<dbReference type="Pfam" id="PF13204">
    <property type="entry name" value="Apiosidase"/>
    <property type="match status" value="1"/>
</dbReference>
<feature type="chain" id="PRO_5004657320" description="Apiosidase-like catalytic domain-containing protein" evidence="1">
    <location>
        <begin position="24"/>
        <end position="450"/>
    </location>
</feature>
<dbReference type="SUPFAM" id="SSF51445">
    <property type="entry name" value="(Trans)glycosidases"/>
    <property type="match status" value="1"/>
</dbReference>
<proteinExistence type="predicted"/>
<dbReference type="PANTHER" id="PTHR37836">
    <property type="entry name" value="LMO1036 PROTEIN"/>
    <property type="match status" value="1"/>
</dbReference>
<organism evidence="3 4">
    <name type="scientific">Brucella intermedia 229E</name>
    <dbReference type="NCBI Taxonomy" id="1337887"/>
    <lineage>
        <taxon>Bacteria</taxon>
        <taxon>Pseudomonadati</taxon>
        <taxon>Pseudomonadota</taxon>
        <taxon>Alphaproteobacteria</taxon>
        <taxon>Hyphomicrobiales</taxon>
        <taxon>Brucellaceae</taxon>
        <taxon>Brucella/Ochrobactrum group</taxon>
        <taxon>Brucella</taxon>
    </lineage>
</organism>